<evidence type="ECO:0000259" key="3">
    <source>
        <dbReference type="PROSITE" id="PS51186"/>
    </source>
</evidence>
<dbReference type="SUPFAM" id="SSF55729">
    <property type="entry name" value="Acyl-CoA N-acyltransferases (Nat)"/>
    <property type="match status" value="1"/>
</dbReference>
<dbReference type="eggNOG" id="COG1246">
    <property type="taxonomic scope" value="Bacteria"/>
</dbReference>
<evidence type="ECO:0000313" key="5">
    <source>
        <dbReference type="Proteomes" id="UP000019063"/>
    </source>
</evidence>
<dbReference type="Proteomes" id="UP000019063">
    <property type="component" value="Unassembled WGS sequence"/>
</dbReference>
<comment type="caution">
    <text evidence="4">The sequence shown here is derived from an EMBL/GenBank/DDBJ whole genome shotgun (WGS) entry which is preliminary data.</text>
</comment>
<dbReference type="InterPro" id="IPR050832">
    <property type="entry name" value="Bact_Acetyltransf"/>
</dbReference>
<evidence type="ECO:0000256" key="1">
    <source>
        <dbReference type="ARBA" id="ARBA00022679"/>
    </source>
</evidence>
<dbReference type="GO" id="GO:0016747">
    <property type="term" value="F:acyltransferase activity, transferring groups other than amino-acyl groups"/>
    <property type="evidence" value="ECO:0007669"/>
    <property type="project" value="InterPro"/>
</dbReference>
<gene>
    <name evidence="4" type="ORF">ATO8_11594</name>
</gene>
<sequence>MSAIDALAIRRATPEDLDAVDALFKASYPALLRADYPPSVFVTSIPVIARAQPALLDSGTFFLAEAEGDVVGAGGWSIAAPGQRAGRAGIGHVRHVVTDHTRIRRGIGRALLGRVAADAAEWGVTELRCQSTLTAVPFYRALGFVEVGPISVELPRGIAFPAVLMRRSL</sequence>
<feature type="domain" description="N-acetyltransferase" evidence="3">
    <location>
        <begin position="7"/>
        <end position="169"/>
    </location>
</feature>
<dbReference type="EMBL" id="AQQW01000006">
    <property type="protein sequence ID" value="ETW12659.1"/>
    <property type="molecule type" value="Genomic_DNA"/>
</dbReference>
<dbReference type="Gene3D" id="3.40.630.30">
    <property type="match status" value="1"/>
</dbReference>
<protein>
    <submittedName>
        <fullName evidence="4">Acetyltransferase</fullName>
    </submittedName>
</protein>
<dbReference type="AlphaFoldDB" id="W4HIX1"/>
<dbReference type="STRING" id="1379903.ATO8_11594"/>
<dbReference type="PROSITE" id="PS51186">
    <property type="entry name" value="GNAT"/>
    <property type="match status" value="1"/>
</dbReference>
<dbReference type="Pfam" id="PF13673">
    <property type="entry name" value="Acetyltransf_10"/>
    <property type="match status" value="1"/>
</dbReference>
<name>W4HIX1_9RHOB</name>
<keyword evidence="5" id="KW-1185">Reference proteome</keyword>
<accession>W4HIX1</accession>
<proteinExistence type="predicted"/>
<keyword evidence="1 4" id="KW-0808">Transferase</keyword>
<evidence type="ECO:0000313" key="4">
    <source>
        <dbReference type="EMBL" id="ETW12659.1"/>
    </source>
</evidence>
<dbReference type="PANTHER" id="PTHR43877:SF1">
    <property type="entry name" value="ACETYLTRANSFERASE"/>
    <property type="match status" value="1"/>
</dbReference>
<dbReference type="InterPro" id="IPR016181">
    <property type="entry name" value="Acyl_CoA_acyltransferase"/>
</dbReference>
<dbReference type="PANTHER" id="PTHR43877">
    <property type="entry name" value="AMINOALKYLPHOSPHONATE N-ACETYLTRANSFERASE-RELATED-RELATED"/>
    <property type="match status" value="1"/>
</dbReference>
<reference evidence="4 5" key="1">
    <citation type="journal article" date="2014" name="Antonie Van Leeuwenhoek">
        <title>Roseivivax atlanticus sp. nov., isolated from surface seawater of the Atlantic Ocean.</title>
        <authorList>
            <person name="Li G."/>
            <person name="Lai Q."/>
            <person name="Liu X."/>
            <person name="Sun F."/>
            <person name="Shao Z."/>
        </authorList>
    </citation>
    <scope>NUCLEOTIDE SEQUENCE [LARGE SCALE GENOMIC DNA]</scope>
    <source>
        <strain evidence="4 5">22II-s10s</strain>
    </source>
</reference>
<dbReference type="CDD" id="cd04301">
    <property type="entry name" value="NAT_SF"/>
    <property type="match status" value="1"/>
</dbReference>
<evidence type="ECO:0000256" key="2">
    <source>
        <dbReference type="ARBA" id="ARBA00023315"/>
    </source>
</evidence>
<dbReference type="RefSeq" id="WP_043844664.1">
    <property type="nucleotide sequence ID" value="NZ_AQQW01000006.1"/>
</dbReference>
<keyword evidence="2" id="KW-0012">Acyltransferase</keyword>
<dbReference type="InterPro" id="IPR000182">
    <property type="entry name" value="GNAT_dom"/>
</dbReference>
<organism evidence="4 5">
    <name type="scientific">Roseivivax marinus</name>
    <dbReference type="NCBI Taxonomy" id="1379903"/>
    <lineage>
        <taxon>Bacteria</taxon>
        <taxon>Pseudomonadati</taxon>
        <taxon>Pseudomonadota</taxon>
        <taxon>Alphaproteobacteria</taxon>
        <taxon>Rhodobacterales</taxon>
        <taxon>Roseobacteraceae</taxon>
        <taxon>Roseivivax</taxon>
    </lineage>
</organism>